<keyword evidence="2" id="KW-1185">Reference proteome</keyword>
<evidence type="ECO:0000313" key="1">
    <source>
        <dbReference type="EMBL" id="RZT88468.1"/>
    </source>
</evidence>
<evidence type="ECO:0008006" key="3">
    <source>
        <dbReference type="Google" id="ProtNLM"/>
    </source>
</evidence>
<reference evidence="1 2" key="1">
    <citation type="submission" date="2019-02" db="EMBL/GenBank/DDBJ databases">
        <title>Sequencing the genomes of 1000 actinobacteria strains.</title>
        <authorList>
            <person name="Klenk H.-P."/>
        </authorList>
    </citation>
    <scope>NUCLEOTIDE SEQUENCE [LARGE SCALE GENOMIC DNA]</scope>
    <source>
        <strain evidence="1 2">DSM 45779</strain>
    </source>
</reference>
<comment type="caution">
    <text evidence="1">The sequence shown here is derived from an EMBL/GenBank/DDBJ whole genome shotgun (WGS) entry which is preliminary data.</text>
</comment>
<dbReference type="AlphaFoldDB" id="A0A4Q7V494"/>
<dbReference type="RefSeq" id="WP_130292468.1">
    <property type="nucleotide sequence ID" value="NZ_SHKL01000001.1"/>
</dbReference>
<proteinExistence type="predicted"/>
<name>A0A4Q7V494_PSEST</name>
<gene>
    <name evidence="1" type="ORF">EV383_5410</name>
</gene>
<dbReference type="Proteomes" id="UP000291591">
    <property type="component" value="Unassembled WGS sequence"/>
</dbReference>
<organism evidence="1 2">
    <name type="scientific">Pseudonocardia sediminis</name>
    <dbReference type="NCBI Taxonomy" id="1397368"/>
    <lineage>
        <taxon>Bacteria</taxon>
        <taxon>Bacillati</taxon>
        <taxon>Actinomycetota</taxon>
        <taxon>Actinomycetes</taxon>
        <taxon>Pseudonocardiales</taxon>
        <taxon>Pseudonocardiaceae</taxon>
        <taxon>Pseudonocardia</taxon>
    </lineage>
</organism>
<accession>A0A4Q7V494</accession>
<sequence length="143" mass="15067">MCTGRDTCLFLVDPLPGADRVARAHLGPWLIEHAFDDDDAHDVLVAVSDALAEAIADERRRGGAEMIQVGSAVEDVGDGTTGLSVRIVDQTTMPLSRGGLSAGRSLALAGGLMEQVSVHSEAHAGRVIMLRTRPLGRRSDRAG</sequence>
<dbReference type="EMBL" id="SHKL01000001">
    <property type="protein sequence ID" value="RZT88468.1"/>
    <property type="molecule type" value="Genomic_DNA"/>
</dbReference>
<protein>
    <recommendedName>
        <fullName evidence="3">Anti-sigma regulatory factor (Ser/Thr protein kinase)</fullName>
    </recommendedName>
</protein>
<dbReference type="OrthoDB" id="9907272at2"/>
<dbReference type="InterPro" id="IPR036890">
    <property type="entry name" value="HATPase_C_sf"/>
</dbReference>
<evidence type="ECO:0000313" key="2">
    <source>
        <dbReference type="Proteomes" id="UP000291591"/>
    </source>
</evidence>
<dbReference type="Gene3D" id="3.30.565.10">
    <property type="entry name" value="Histidine kinase-like ATPase, C-terminal domain"/>
    <property type="match status" value="1"/>
</dbReference>